<dbReference type="Proteomes" id="UP000580891">
    <property type="component" value="Unassembled WGS sequence"/>
</dbReference>
<keyword evidence="2" id="KW-1185">Reference proteome</keyword>
<dbReference type="Pfam" id="PF26595">
    <property type="entry name" value="A_ENA"/>
    <property type="match status" value="1"/>
</dbReference>
<evidence type="ECO:0000313" key="1">
    <source>
        <dbReference type="EMBL" id="MBA2873218.1"/>
    </source>
</evidence>
<proteinExistence type="predicted"/>
<organism evidence="1 2">
    <name type="scientific">[Anoxybacillus] calidus</name>
    <dbReference type="NCBI Taxonomy" id="575178"/>
    <lineage>
        <taxon>Bacteria</taxon>
        <taxon>Bacillati</taxon>
        <taxon>Bacillota</taxon>
        <taxon>Bacilli</taxon>
        <taxon>Bacillales</taxon>
        <taxon>Anoxybacillaceae</taxon>
        <taxon>Paranoxybacillus</taxon>
    </lineage>
</organism>
<dbReference type="AlphaFoldDB" id="A0A7W0BWR4"/>
<accession>A0A7W0BWR4</accession>
<comment type="caution">
    <text evidence="1">The sequence shown here is derived from an EMBL/GenBank/DDBJ whole genome shotgun (WGS) entry which is preliminary data.</text>
</comment>
<reference evidence="1 2" key="1">
    <citation type="submission" date="2020-07" db="EMBL/GenBank/DDBJ databases">
        <title>Genomic Encyclopedia of Type Strains, Phase IV (KMG-IV): sequencing the most valuable type-strain genomes for metagenomic binning, comparative biology and taxonomic classification.</title>
        <authorList>
            <person name="Goeker M."/>
        </authorList>
    </citation>
    <scope>NUCLEOTIDE SEQUENCE [LARGE SCALE GENOMIC DNA]</scope>
    <source>
        <strain evidence="1 2">DSM 25220</strain>
    </source>
</reference>
<evidence type="ECO:0000313" key="2">
    <source>
        <dbReference type="Proteomes" id="UP000580891"/>
    </source>
</evidence>
<gene>
    <name evidence="1" type="ORF">HNQ85_003562</name>
</gene>
<dbReference type="RefSeq" id="WP_181538938.1">
    <property type="nucleotide sequence ID" value="NZ_JACDUU010000017.1"/>
</dbReference>
<protein>
    <submittedName>
        <fullName evidence="1">Uncharacterized protein</fullName>
    </submittedName>
</protein>
<dbReference type="InterPro" id="IPR058705">
    <property type="entry name" value="A_ENA"/>
</dbReference>
<name>A0A7W0BWR4_9BACL</name>
<sequence>MSFPNFPNDISPNIDLDAEAVALLLLATIAFEELSLAHVINSEAEKLQAALGTLVNPAGTTVFPGPLASNLDDLLDTNRSVERTLRTVIKKEMLLEFKLEDLIDFLPTVTTTGI</sequence>
<dbReference type="EMBL" id="JACDUU010000017">
    <property type="protein sequence ID" value="MBA2873218.1"/>
    <property type="molecule type" value="Genomic_DNA"/>
</dbReference>